<evidence type="ECO:0000313" key="2">
    <source>
        <dbReference type="Proteomes" id="UP001203410"/>
    </source>
</evidence>
<sequence length="178" mass="20262">MDAYTNKPEFDFTPVPVRPRHNGWTAEKQIAFIEALAETGVVEEACRRVSMSDSSAYALRRRPSGAAFRNAWEAALDYSLHRVEEEALLRSRKGVTRPIFYKGEQVGEWRHYDERLTMFLLRTRRPERYGKWIERVLAPEVEYGGANEPDAAIRLDGGIERIMLQADGDSDEGGGEIA</sequence>
<reference evidence="1 2" key="1">
    <citation type="submission" date="2022-05" db="EMBL/GenBank/DDBJ databases">
        <authorList>
            <person name="Jo J.-H."/>
            <person name="Im W.-T."/>
        </authorList>
    </citation>
    <scope>NUCLEOTIDE SEQUENCE [LARGE SCALE GENOMIC DNA]</scope>
    <source>
        <strain evidence="1 2">NSE70-1</strain>
    </source>
</reference>
<evidence type="ECO:0000313" key="1">
    <source>
        <dbReference type="EMBL" id="MCL6697937.1"/>
    </source>
</evidence>
<gene>
    <name evidence="1" type="ORF">LZ496_03950</name>
</gene>
<comment type="caution">
    <text evidence="1">The sequence shown here is derived from an EMBL/GenBank/DDBJ whole genome shotgun (WGS) entry which is preliminary data.</text>
</comment>
<keyword evidence="2" id="KW-1185">Reference proteome</keyword>
<dbReference type="EMBL" id="JAMGBA010000001">
    <property type="protein sequence ID" value="MCL6697937.1"/>
    <property type="molecule type" value="Genomic_DNA"/>
</dbReference>
<evidence type="ECO:0008006" key="3">
    <source>
        <dbReference type="Google" id="ProtNLM"/>
    </source>
</evidence>
<dbReference type="Proteomes" id="UP001203410">
    <property type="component" value="Unassembled WGS sequence"/>
</dbReference>
<protein>
    <recommendedName>
        <fullName evidence="3">Terminase small subunit</fullName>
    </recommendedName>
</protein>
<name>A0ABT0RSF5_9SPHN</name>
<organism evidence="1 2">
    <name type="scientific">Sphingomonas caseinilyticus</name>
    <dbReference type="NCBI Taxonomy" id="2908205"/>
    <lineage>
        <taxon>Bacteria</taxon>
        <taxon>Pseudomonadati</taxon>
        <taxon>Pseudomonadota</taxon>
        <taxon>Alphaproteobacteria</taxon>
        <taxon>Sphingomonadales</taxon>
        <taxon>Sphingomonadaceae</taxon>
        <taxon>Sphingomonas</taxon>
    </lineage>
</organism>
<accession>A0ABT0RSF5</accession>
<proteinExistence type="predicted"/>
<dbReference type="RefSeq" id="WP_249903287.1">
    <property type="nucleotide sequence ID" value="NZ_JAMGBA010000001.1"/>
</dbReference>